<evidence type="ECO:0000313" key="1">
    <source>
        <dbReference type="EMBL" id="KAI8675295.1"/>
    </source>
</evidence>
<organism evidence="1 2">
    <name type="scientific">Fusarium keratoplasticum</name>
    <dbReference type="NCBI Taxonomy" id="1328300"/>
    <lineage>
        <taxon>Eukaryota</taxon>
        <taxon>Fungi</taxon>
        <taxon>Dikarya</taxon>
        <taxon>Ascomycota</taxon>
        <taxon>Pezizomycotina</taxon>
        <taxon>Sordariomycetes</taxon>
        <taxon>Hypocreomycetidae</taxon>
        <taxon>Hypocreales</taxon>
        <taxon>Nectriaceae</taxon>
        <taxon>Fusarium</taxon>
        <taxon>Fusarium solani species complex</taxon>
    </lineage>
</organism>
<protein>
    <submittedName>
        <fullName evidence="1">Uncharacterized protein</fullName>
    </submittedName>
</protein>
<sequence>MDEAGQTDVIIIGAGLSGVCALVKLREKFPAIKIELYDKNGNVGGTWAKNTYPGLSCDIPSQLYSYSFAPNPDWSATYASQPEILSYIQQVVHSFDCSSYIHLKQECVTAEWLDEELHWRVRLIDLDSGQMYLKYTRFLITAVGFCDVPKGTDKIDGIENFTGKVFHGARWDHSFDFSNKAVAVVGNGCSANQFIPSLLDQASVRSLVQFMRSPHWIAPKYNSHVYSWQRWAFRRVPFANRFWRYWLAIKLDLAFPAFKHNRLGKFLRQQVQTSLTNYIRRSAPQKYHHMLIPCFDFGAKRPVLDHGYLQSLHDPRVTLVSTRSLSVVGPRELQSNSGDIFPADVLILANGFETQQLLTPMNITGLRGVELPALWQQSEKYASAYMGVCISGFPNLFVLTGPNTLPSGHSTLVGIECSVEYIIRLMSRVFNNHSSKVKLEVTAEAQDSFNTVLQSKLQRLVYTSDVSSWYLDKRSGKNTLIWPGSQFEFWYSRCLQRVNWADFAIDTRG</sequence>
<reference evidence="1" key="1">
    <citation type="submission" date="2022-06" db="EMBL/GenBank/DDBJ databases">
        <title>Fusarium solani species complex genomes reveal bases of compartmentalisation and animal pathogenesis.</title>
        <authorList>
            <person name="Tsai I.J."/>
        </authorList>
    </citation>
    <scope>NUCLEOTIDE SEQUENCE</scope>
    <source>
        <strain evidence="1">Fu6.1</strain>
    </source>
</reference>
<proteinExistence type="predicted"/>
<accession>A0ACC0R4N6</accession>
<comment type="caution">
    <text evidence="1">The sequence shown here is derived from an EMBL/GenBank/DDBJ whole genome shotgun (WGS) entry which is preliminary data.</text>
</comment>
<dbReference type="Proteomes" id="UP001065298">
    <property type="component" value="Chromosome 3"/>
</dbReference>
<gene>
    <name evidence="1" type="ORF">NCS57_00430200</name>
</gene>
<keyword evidence="2" id="KW-1185">Reference proteome</keyword>
<name>A0ACC0R4N6_9HYPO</name>
<dbReference type="EMBL" id="CM046505">
    <property type="protein sequence ID" value="KAI8675295.1"/>
    <property type="molecule type" value="Genomic_DNA"/>
</dbReference>
<evidence type="ECO:0000313" key="2">
    <source>
        <dbReference type="Proteomes" id="UP001065298"/>
    </source>
</evidence>